<dbReference type="AlphaFoldDB" id="A0A0B7NFK0"/>
<feature type="region of interest" description="Disordered" evidence="1">
    <location>
        <begin position="296"/>
        <end position="324"/>
    </location>
</feature>
<dbReference type="SUPFAM" id="SSF46689">
    <property type="entry name" value="Homeodomain-like"/>
    <property type="match status" value="1"/>
</dbReference>
<evidence type="ECO:0000256" key="1">
    <source>
        <dbReference type="SAM" id="MobiDB-lite"/>
    </source>
</evidence>
<dbReference type="Proteomes" id="UP000054107">
    <property type="component" value="Unassembled WGS sequence"/>
</dbReference>
<dbReference type="GO" id="GO:0003676">
    <property type="term" value="F:nucleic acid binding"/>
    <property type="evidence" value="ECO:0007669"/>
    <property type="project" value="InterPro"/>
</dbReference>
<feature type="compositionally biased region" description="Basic and acidic residues" evidence="1">
    <location>
        <begin position="310"/>
        <end position="324"/>
    </location>
</feature>
<dbReference type="Gene3D" id="3.30.420.10">
    <property type="entry name" value="Ribonuclease H-like superfamily/Ribonuclease H"/>
    <property type="match status" value="1"/>
</dbReference>
<sequence length="324" mass="37427">MDYISYIPPSDYYIIDDESEEQMEDVAYQYGDIEKIIDFDSVTEVPKVDSTMEIDSLTKNFKTVSIDDGKRRYKKYTPEQVRMFIQIMQDEGTTVPKASVRCNIPRQSAYRLLKDFNNSNGSVLPGFAPKAKNRGTKQKRFPQHTLFLIQYLDNHRSSTLRLTKEALLKQFTDLEDISIPSLWKHVTIECAFSMKRASLYNEERDVERTLRLRYEVVSKWKEISINFQNNCVFVDEAGFNTHVIKGQAWSKVGEPANVTVHKQRGANISIVGCITYFGTVNSSKVEPLTKADAEKLEQEYVNPPSKKKREAKDPEKKKPLKREP</sequence>
<dbReference type="InterPro" id="IPR009057">
    <property type="entry name" value="Homeodomain-like_sf"/>
</dbReference>
<evidence type="ECO:0000313" key="3">
    <source>
        <dbReference type="Proteomes" id="UP000054107"/>
    </source>
</evidence>
<dbReference type="InterPro" id="IPR036397">
    <property type="entry name" value="RNaseH_sf"/>
</dbReference>
<reference evidence="2 3" key="1">
    <citation type="submission" date="2014-09" db="EMBL/GenBank/DDBJ databases">
        <authorList>
            <person name="Ellenberger Sabrina"/>
        </authorList>
    </citation>
    <scope>NUCLEOTIDE SEQUENCE [LARGE SCALE GENOMIC DNA]</scope>
    <source>
        <strain evidence="2 3">CBS 412.66</strain>
    </source>
</reference>
<accession>A0A0B7NFK0</accession>
<dbReference type="EMBL" id="LN731032">
    <property type="protein sequence ID" value="CEP14155.1"/>
    <property type="molecule type" value="Genomic_DNA"/>
</dbReference>
<keyword evidence="3" id="KW-1185">Reference proteome</keyword>
<evidence type="ECO:0000313" key="2">
    <source>
        <dbReference type="EMBL" id="CEP14155.1"/>
    </source>
</evidence>
<proteinExistence type="predicted"/>
<name>A0A0B7NFK0_9FUNG</name>
<dbReference type="OrthoDB" id="2217172at2759"/>
<gene>
    <name evidence="2" type="primary">PARPA_08318.1 scaffold 32756</name>
</gene>
<protein>
    <submittedName>
        <fullName evidence="2">Uncharacterized protein</fullName>
    </submittedName>
</protein>
<organism evidence="2 3">
    <name type="scientific">Parasitella parasitica</name>
    <dbReference type="NCBI Taxonomy" id="35722"/>
    <lineage>
        <taxon>Eukaryota</taxon>
        <taxon>Fungi</taxon>
        <taxon>Fungi incertae sedis</taxon>
        <taxon>Mucoromycota</taxon>
        <taxon>Mucoromycotina</taxon>
        <taxon>Mucoromycetes</taxon>
        <taxon>Mucorales</taxon>
        <taxon>Mucorineae</taxon>
        <taxon>Mucoraceae</taxon>
        <taxon>Parasitella</taxon>
    </lineage>
</organism>